<gene>
    <name evidence="7" type="ORF">HPB51_021046</name>
</gene>
<dbReference type="PANTHER" id="PTHR46927">
    <property type="entry name" value="AGAP005574-PA"/>
    <property type="match status" value="1"/>
</dbReference>
<sequence>MPTCFVPGCTSGYKSNPEKRHFFAPPSDPQLLERWVRAIPRADKLLSKTCKVCDVHFMQHDIVKTYKHAIDGQVVEIDRGCWALQPEAVPCQFPNVPSYLSKTIKRRRSPKDRASLPNKVVLVATPSDEYQQEVPDPVHDIDFAQIVENGSSLKLPKNWRMADLEEDTGKPRQRFFGLVRSFGGDEDHPTVTKFSQLFRLLSLYTPVKVAVKGNCESGSDRVLLSAFESLGEKRREALVRKSAMKDKVWQQLMSIPFHALSSDADDHEYNAPSPEATALYYLAGYVAFKLKKTTRCEVCKEDALGRRDSLSKEAILVIEREYVCGSLAYPSEKLLACVSTVERTIKHASKGTCFGDLFWDVLDALVKRGTNIVGCSEHANQLTAQTIHFYLTTRMHFFARAKCLENSSAVRAQRERKKAKLV</sequence>
<dbReference type="AlphaFoldDB" id="A0A9J6EC53"/>
<dbReference type="SMART" id="SM00980">
    <property type="entry name" value="THAP"/>
    <property type="match status" value="1"/>
</dbReference>
<reference evidence="7" key="1">
    <citation type="journal article" date="2020" name="Cell">
        <title>Large-Scale Comparative Analyses of Tick Genomes Elucidate Their Genetic Diversity and Vector Capacities.</title>
        <authorList>
            <consortium name="Tick Genome and Microbiome Consortium (TIGMIC)"/>
            <person name="Jia N."/>
            <person name="Wang J."/>
            <person name="Shi W."/>
            <person name="Du L."/>
            <person name="Sun Y."/>
            <person name="Zhan W."/>
            <person name="Jiang J.F."/>
            <person name="Wang Q."/>
            <person name="Zhang B."/>
            <person name="Ji P."/>
            <person name="Bell-Sakyi L."/>
            <person name="Cui X.M."/>
            <person name="Yuan T.T."/>
            <person name="Jiang B.G."/>
            <person name="Yang W.F."/>
            <person name="Lam T.T."/>
            <person name="Chang Q.C."/>
            <person name="Ding S.J."/>
            <person name="Wang X.J."/>
            <person name="Zhu J.G."/>
            <person name="Ruan X.D."/>
            <person name="Zhao L."/>
            <person name="Wei J.T."/>
            <person name="Ye R.Z."/>
            <person name="Que T.C."/>
            <person name="Du C.H."/>
            <person name="Zhou Y.H."/>
            <person name="Cheng J.X."/>
            <person name="Dai P.F."/>
            <person name="Guo W.B."/>
            <person name="Han X.H."/>
            <person name="Huang E.J."/>
            <person name="Li L.F."/>
            <person name="Wei W."/>
            <person name="Gao Y.C."/>
            <person name="Liu J.Z."/>
            <person name="Shao H.Z."/>
            <person name="Wang X."/>
            <person name="Wang C.C."/>
            <person name="Yang T.C."/>
            <person name="Huo Q.B."/>
            <person name="Li W."/>
            <person name="Chen H.Y."/>
            <person name="Chen S.E."/>
            <person name="Zhou L.G."/>
            <person name="Ni X.B."/>
            <person name="Tian J.H."/>
            <person name="Sheng Y."/>
            <person name="Liu T."/>
            <person name="Pan Y.S."/>
            <person name="Xia L.Y."/>
            <person name="Li J."/>
            <person name="Zhao F."/>
            <person name="Cao W.C."/>
        </authorList>
    </citation>
    <scope>NUCLEOTIDE SEQUENCE</scope>
    <source>
        <strain evidence="7">Rmic-2018</strain>
    </source>
</reference>
<evidence type="ECO:0000256" key="4">
    <source>
        <dbReference type="ARBA" id="ARBA00023125"/>
    </source>
</evidence>
<keyword evidence="8" id="KW-1185">Reference proteome</keyword>
<dbReference type="SMART" id="SM00692">
    <property type="entry name" value="DM3"/>
    <property type="match status" value="1"/>
</dbReference>
<name>A0A9J6EC53_RHIMP</name>
<dbReference type="PANTHER" id="PTHR46927:SF3">
    <property type="entry name" value="THAP-TYPE DOMAIN-CONTAINING PROTEIN"/>
    <property type="match status" value="1"/>
</dbReference>
<evidence type="ECO:0000313" key="8">
    <source>
        <dbReference type="Proteomes" id="UP000821866"/>
    </source>
</evidence>
<dbReference type="VEuPathDB" id="VectorBase:LOC119179289"/>
<dbReference type="GO" id="GO:0003677">
    <property type="term" value="F:DNA binding"/>
    <property type="evidence" value="ECO:0007669"/>
    <property type="project" value="UniProtKB-UniRule"/>
</dbReference>
<keyword evidence="1" id="KW-0479">Metal-binding</keyword>
<dbReference type="InterPro" id="IPR006612">
    <property type="entry name" value="THAP_Znf"/>
</dbReference>
<evidence type="ECO:0000256" key="2">
    <source>
        <dbReference type="ARBA" id="ARBA00022771"/>
    </source>
</evidence>
<dbReference type="SUPFAM" id="SSF57716">
    <property type="entry name" value="Glucocorticoid receptor-like (DNA-binding domain)"/>
    <property type="match status" value="1"/>
</dbReference>
<feature type="domain" description="THAP-type" evidence="6">
    <location>
        <begin position="1"/>
        <end position="93"/>
    </location>
</feature>
<dbReference type="Pfam" id="PF05485">
    <property type="entry name" value="THAP"/>
    <property type="match status" value="1"/>
</dbReference>
<keyword evidence="3" id="KW-0862">Zinc</keyword>
<dbReference type="PROSITE" id="PS50950">
    <property type="entry name" value="ZF_THAP"/>
    <property type="match status" value="1"/>
</dbReference>
<evidence type="ECO:0000256" key="5">
    <source>
        <dbReference type="PROSITE-ProRule" id="PRU00309"/>
    </source>
</evidence>
<dbReference type="InterPro" id="IPR052224">
    <property type="entry name" value="THAP_domain_protein"/>
</dbReference>
<evidence type="ECO:0000256" key="3">
    <source>
        <dbReference type="ARBA" id="ARBA00022833"/>
    </source>
</evidence>
<dbReference type="EMBL" id="JABSTU010000005">
    <property type="protein sequence ID" value="KAH8031857.1"/>
    <property type="molecule type" value="Genomic_DNA"/>
</dbReference>
<proteinExistence type="predicted"/>
<dbReference type="GO" id="GO:0008270">
    <property type="term" value="F:zinc ion binding"/>
    <property type="evidence" value="ECO:0007669"/>
    <property type="project" value="UniProtKB-KW"/>
</dbReference>
<organism evidence="7 8">
    <name type="scientific">Rhipicephalus microplus</name>
    <name type="common">Cattle tick</name>
    <name type="synonym">Boophilus microplus</name>
    <dbReference type="NCBI Taxonomy" id="6941"/>
    <lineage>
        <taxon>Eukaryota</taxon>
        <taxon>Metazoa</taxon>
        <taxon>Ecdysozoa</taxon>
        <taxon>Arthropoda</taxon>
        <taxon>Chelicerata</taxon>
        <taxon>Arachnida</taxon>
        <taxon>Acari</taxon>
        <taxon>Parasitiformes</taxon>
        <taxon>Ixodida</taxon>
        <taxon>Ixodoidea</taxon>
        <taxon>Ixodidae</taxon>
        <taxon>Rhipicephalinae</taxon>
        <taxon>Rhipicephalus</taxon>
        <taxon>Boophilus</taxon>
    </lineage>
</organism>
<keyword evidence="2 5" id="KW-0863">Zinc-finger</keyword>
<evidence type="ECO:0000313" key="7">
    <source>
        <dbReference type="EMBL" id="KAH8031857.1"/>
    </source>
</evidence>
<dbReference type="Proteomes" id="UP000821866">
    <property type="component" value="Chromosome 3"/>
</dbReference>
<accession>A0A9J6EC53</accession>
<comment type="caution">
    <text evidence="7">The sequence shown here is derived from an EMBL/GenBank/DDBJ whole genome shotgun (WGS) entry which is preliminary data.</text>
</comment>
<reference evidence="7" key="2">
    <citation type="submission" date="2021-09" db="EMBL/GenBank/DDBJ databases">
        <authorList>
            <person name="Jia N."/>
            <person name="Wang J."/>
            <person name="Shi W."/>
            <person name="Du L."/>
            <person name="Sun Y."/>
            <person name="Zhan W."/>
            <person name="Jiang J."/>
            <person name="Wang Q."/>
            <person name="Zhang B."/>
            <person name="Ji P."/>
            <person name="Sakyi L.B."/>
            <person name="Cui X."/>
            <person name="Yuan T."/>
            <person name="Jiang B."/>
            <person name="Yang W."/>
            <person name="Lam T.T.-Y."/>
            <person name="Chang Q."/>
            <person name="Ding S."/>
            <person name="Wang X."/>
            <person name="Zhu J."/>
            <person name="Ruan X."/>
            <person name="Zhao L."/>
            <person name="Wei J."/>
            <person name="Que T."/>
            <person name="Du C."/>
            <person name="Cheng J."/>
            <person name="Dai P."/>
            <person name="Han X."/>
            <person name="Huang E."/>
            <person name="Gao Y."/>
            <person name="Liu J."/>
            <person name="Shao H."/>
            <person name="Ye R."/>
            <person name="Li L."/>
            <person name="Wei W."/>
            <person name="Wang X."/>
            <person name="Wang C."/>
            <person name="Huo Q."/>
            <person name="Li W."/>
            <person name="Guo W."/>
            <person name="Chen H."/>
            <person name="Chen S."/>
            <person name="Zhou L."/>
            <person name="Zhou L."/>
            <person name="Ni X."/>
            <person name="Tian J."/>
            <person name="Zhou Y."/>
            <person name="Sheng Y."/>
            <person name="Liu T."/>
            <person name="Pan Y."/>
            <person name="Xia L."/>
            <person name="Li J."/>
            <person name="Zhao F."/>
            <person name="Cao W."/>
        </authorList>
    </citation>
    <scope>NUCLEOTIDE SEQUENCE</scope>
    <source>
        <strain evidence="7">Rmic-2018</strain>
        <tissue evidence="7">Larvae</tissue>
    </source>
</reference>
<evidence type="ECO:0000256" key="1">
    <source>
        <dbReference type="ARBA" id="ARBA00022723"/>
    </source>
</evidence>
<protein>
    <recommendedName>
        <fullName evidence="6">THAP-type domain-containing protein</fullName>
    </recommendedName>
</protein>
<evidence type="ECO:0000259" key="6">
    <source>
        <dbReference type="PROSITE" id="PS50950"/>
    </source>
</evidence>
<keyword evidence="4 5" id="KW-0238">DNA-binding</keyword>